<evidence type="ECO:0000313" key="1">
    <source>
        <dbReference type="EMBL" id="TWI04826.1"/>
    </source>
</evidence>
<dbReference type="AlphaFoldDB" id="A0A562LB86"/>
<dbReference type="Proteomes" id="UP000315167">
    <property type="component" value="Unassembled WGS sequence"/>
</dbReference>
<dbReference type="EMBL" id="VLKN01000002">
    <property type="protein sequence ID" value="TWI04826.1"/>
    <property type="molecule type" value="Genomic_DNA"/>
</dbReference>
<keyword evidence="2" id="KW-1185">Reference proteome</keyword>
<organism evidence="1 2">
    <name type="scientific">Luteimonas cucumeris</name>
    <dbReference type="NCBI Taxonomy" id="985012"/>
    <lineage>
        <taxon>Bacteria</taxon>
        <taxon>Pseudomonadati</taxon>
        <taxon>Pseudomonadota</taxon>
        <taxon>Gammaproteobacteria</taxon>
        <taxon>Lysobacterales</taxon>
        <taxon>Lysobacteraceae</taxon>
        <taxon>Luteimonas</taxon>
    </lineage>
</organism>
<protein>
    <submittedName>
        <fullName evidence="1">Uncharacterized protein</fullName>
    </submittedName>
</protein>
<dbReference type="OrthoDB" id="7065944at2"/>
<accession>A0A562LB86</accession>
<sequence>MTGAFSRSKGARGEREVVQMLKDNLGGDFNRNYKQSYEAQHGDIEQLVGPYLLEIKNCATHNFKAWWQQALAAASKRDAIPCLAYKVPRKGWRFRVPMPQAWSSGHQWGREIQYTMDLAPDGFFLLVRELS</sequence>
<name>A0A562LB86_9GAMM</name>
<dbReference type="Pfam" id="PF24608">
    <property type="entry name" value="PDDEXK_15"/>
    <property type="match status" value="1"/>
</dbReference>
<comment type="caution">
    <text evidence="1">The sequence shown here is derived from an EMBL/GenBank/DDBJ whole genome shotgun (WGS) entry which is preliminary data.</text>
</comment>
<gene>
    <name evidence="1" type="ORF">IP90_00964</name>
</gene>
<proteinExistence type="predicted"/>
<reference evidence="1 2" key="1">
    <citation type="journal article" date="2015" name="Stand. Genomic Sci.">
        <title>Genomic Encyclopedia of Bacterial and Archaeal Type Strains, Phase III: the genomes of soil and plant-associated and newly described type strains.</title>
        <authorList>
            <person name="Whitman W.B."/>
            <person name="Woyke T."/>
            <person name="Klenk H.P."/>
            <person name="Zhou Y."/>
            <person name="Lilburn T.G."/>
            <person name="Beck B.J."/>
            <person name="De Vos P."/>
            <person name="Vandamme P."/>
            <person name="Eisen J.A."/>
            <person name="Garrity G."/>
            <person name="Hugenholtz P."/>
            <person name="Kyrpides N.C."/>
        </authorList>
    </citation>
    <scope>NUCLEOTIDE SEQUENCE [LARGE SCALE GENOMIC DNA]</scope>
    <source>
        <strain evidence="1 2">CGMCC 1.10821</strain>
    </source>
</reference>
<dbReference type="InterPro" id="IPR056931">
    <property type="entry name" value="D14-like"/>
</dbReference>
<dbReference type="RefSeq" id="WP_144898481.1">
    <property type="nucleotide sequence ID" value="NZ_VLKN01000002.1"/>
</dbReference>
<evidence type="ECO:0000313" key="2">
    <source>
        <dbReference type="Proteomes" id="UP000315167"/>
    </source>
</evidence>